<dbReference type="AlphaFoldDB" id="A0ABD1EY54"/>
<protein>
    <submittedName>
        <fullName evidence="3">Uncharacterized protein</fullName>
    </submittedName>
</protein>
<dbReference type="EMBL" id="JBDJPC010000005">
    <property type="protein sequence ID" value="KAL1502857.1"/>
    <property type="molecule type" value="Genomic_DNA"/>
</dbReference>
<sequence>MFLKVLLLCVALVLVTGNEGLIEFEPQEVTTNSAPAENNDPIDEHPPRPPLGFSPPFPPNLFNLFTQLFRPFRISTKTYGPSVIAIIGDKPYISMEVFSKFSPFKWLMQAFQGKIQNICGSIAPQNQEDNPTLMDSTPSIGQFLQKPTLMGVNGVPVKIFNIPVSSLGNFNSEKKN</sequence>
<comment type="caution">
    <text evidence="3">The sequence shown here is derived from an EMBL/GenBank/DDBJ whole genome shotgun (WGS) entry which is preliminary data.</text>
</comment>
<keyword evidence="2" id="KW-0732">Signal</keyword>
<organism evidence="3 4">
    <name type="scientific">Hypothenemus hampei</name>
    <name type="common">Coffee berry borer</name>
    <dbReference type="NCBI Taxonomy" id="57062"/>
    <lineage>
        <taxon>Eukaryota</taxon>
        <taxon>Metazoa</taxon>
        <taxon>Ecdysozoa</taxon>
        <taxon>Arthropoda</taxon>
        <taxon>Hexapoda</taxon>
        <taxon>Insecta</taxon>
        <taxon>Pterygota</taxon>
        <taxon>Neoptera</taxon>
        <taxon>Endopterygota</taxon>
        <taxon>Coleoptera</taxon>
        <taxon>Polyphaga</taxon>
        <taxon>Cucujiformia</taxon>
        <taxon>Curculionidae</taxon>
        <taxon>Scolytinae</taxon>
        <taxon>Hypothenemus</taxon>
    </lineage>
</organism>
<evidence type="ECO:0000313" key="3">
    <source>
        <dbReference type="EMBL" id="KAL1502857.1"/>
    </source>
</evidence>
<feature type="signal peptide" evidence="2">
    <location>
        <begin position="1"/>
        <end position="17"/>
    </location>
</feature>
<evidence type="ECO:0000313" key="4">
    <source>
        <dbReference type="Proteomes" id="UP001566132"/>
    </source>
</evidence>
<dbReference type="Proteomes" id="UP001566132">
    <property type="component" value="Unassembled WGS sequence"/>
</dbReference>
<keyword evidence="4" id="KW-1185">Reference proteome</keyword>
<name>A0ABD1EY54_HYPHA</name>
<feature type="chain" id="PRO_5044799609" evidence="2">
    <location>
        <begin position="18"/>
        <end position="176"/>
    </location>
</feature>
<proteinExistence type="predicted"/>
<reference evidence="3 4" key="1">
    <citation type="submission" date="2024-05" db="EMBL/GenBank/DDBJ databases">
        <title>Genetic variation in Jamaican populations of the coffee berry borer (Hypothenemus hampei).</title>
        <authorList>
            <person name="Errbii M."/>
            <person name="Myrie A."/>
        </authorList>
    </citation>
    <scope>NUCLEOTIDE SEQUENCE [LARGE SCALE GENOMIC DNA]</scope>
    <source>
        <strain evidence="3">JA-Hopewell-2020-01-JO</strain>
        <tissue evidence="3">Whole body</tissue>
    </source>
</reference>
<feature type="region of interest" description="Disordered" evidence="1">
    <location>
        <begin position="26"/>
        <end position="50"/>
    </location>
</feature>
<accession>A0ABD1EY54</accession>
<gene>
    <name evidence="3" type="ORF">ABEB36_007937</name>
</gene>
<evidence type="ECO:0000256" key="1">
    <source>
        <dbReference type="SAM" id="MobiDB-lite"/>
    </source>
</evidence>
<evidence type="ECO:0000256" key="2">
    <source>
        <dbReference type="SAM" id="SignalP"/>
    </source>
</evidence>